<dbReference type="SUPFAM" id="SSF52540">
    <property type="entry name" value="P-loop containing nucleoside triphosphate hydrolases"/>
    <property type="match status" value="1"/>
</dbReference>
<dbReference type="PANTHER" id="PTHR47959">
    <property type="entry name" value="ATP-DEPENDENT RNA HELICASE RHLE-RELATED"/>
    <property type="match status" value="1"/>
</dbReference>
<protein>
    <recommendedName>
        <fullName evidence="10">RNA helicase</fullName>
    </recommendedName>
</protein>
<dbReference type="SMART" id="SM00487">
    <property type="entry name" value="DEXDc"/>
    <property type="match status" value="1"/>
</dbReference>
<evidence type="ECO:0000256" key="3">
    <source>
        <dbReference type="ARBA" id="ARBA00022806"/>
    </source>
</evidence>
<evidence type="ECO:0000313" key="9">
    <source>
        <dbReference type="Proteomes" id="UP000785679"/>
    </source>
</evidence>
<feature type="domain" description="DEAD-box RNA helicase Q" evidence="7">
    <location>
        <begin position="35"/>
        <end position="63"/>
    </location>
</feature>
<organism evidence="8 9">
    <name type="scientific">Halteria grandinella</name>
    <dbReference type="NCBI Taxonomy" id="5974"/>
    <lineage>
        <taxon>Eukaryota</taxon>
        <taxon>Sar</taxon>
        <taxon>Alveolata</taxon>
        <taxon>Ciliophora</taxon>
        <taxon>Intramacronucleata</taxon>
        <taxon>Spirotrichea</taxon>
        <taxon>Stichotrichia</taxon>
        <taxon>Sporadotrichida</taxon>
        <taxon>Halteriidae</taxon>
        <taxon>Halteria</taxon>
    </lineage>
</organism>
<evidence type="ECO:0000313" key="8">
    <source>
        <dbReference type="EMBL" id="TNV74218.1"/>
    </source>
</evidence>
<sequence>MNADLLSDHGGSEDEGDFQVGAHQKIATKKKGKPGSFEAFNLSPFLFKNIKKKGYNLPTPIQRKAIPVIMEGFNVIAMARTGSGKTGAFVIPVVERLKTHSTIIGSRCIILSPTREIAMQTANYFRAMTANTDLTFVLIVGGNDMENQFERLVLNPDVIIATPGRLMHCVQETGLSLSAVEMVVYDEADRLFEMGFAEQIKALTDKMPKSRQSLLFSATISSQVRDFALSGIKDYRMLQVDKESKLSDDLKLHFLMVRTGEKAASLLYVMRELIEYNNTPDRTQQTIIFGATRYHVEYPG</sequence>
<dbReference type="PROSITE" id="PS51195">
    <property type="entry name" value="Q_MOTIF"/>
    <property type="match status" value="1"/>
</dbReference>
<evidence type="ECO:0000256" key="4">
    <source>
        <dbReference type="ARBA" id="ARBA00022840"/>
    </source>
</evidence>
<dbReference type="InterPro" id="IPR027417">
    <property type="entry name" value="P-loop_NTPase"/>
</dbReference>
<feature type="short sequence motif" description="Q motif" evidence="5">
    <location>
        <begin position="35"/>
        <end position="63"/>
    </location>
</feature>
<dbReference type="InterPro" id="IPR014001">
    <property type="entry name" value="Helicase_ATP-bd"/>
</dbReference>
<keyword evidence="1" id="KW-0547">Nucleotide-binding</keyword>
<dbReference type="GO" id="GO:0003676">
    <property type="term" value="F:nucleic acid binding"/>
    <property type="evidence" value="ECO:0007669"/>
    <property type="project" value="InterPro"/>
</dbReference>
<dbReference type="PROSITE" id="PS51192">
    <property type="entry name" value="HELICASE_ATP_BIND_1"/>
    <property type="match status" value="1"/>
</dbReference>
<evidence type="ECO:0000256" key="2">
    <source>
        <dbReference type="ARBA" id="ARBA00022801"/>
    </source>
</evidence>
<dbReference type="EMBL" id="RRYP01017272">
    <property type="protein sequence ID" value="TNV74218.1"/>
    <property type="molecule type" value="Genomic_DNA"/>
</dbReference>
<evidence type="ECO:0008006" key="10">
    <source>
        <dbReference type="Google" id="ProtNLM"/>
    </source>
</evidence>
<evidence type="ECO:0000259" key="7">
    <source>
        <dbReference type="PROSITE" id="PS51195"/>
    </source>
</evidence>
<evidence type="ECO:0000259" key="6">
    <source>
        <dbReference type="PROSITE" id="PS51192"/>
    </source>
</evidence>
<dbReference type="GO" id="GO:0005829">
    <property type="term" value="C:cytosol"/>
    <property type="evidence" value="ECO:0007669"/>
    <property type="project" value="TreeGrafter"/>
</dbReference>
<reference evidence="8" key="1">
    <citation type="submission" date="2019-06" db="EMBL/GenBank/DDBJ databases">
        <authorList>
            <person name="Zheng W."/>
        </authorList>
    </citation>
    <scope>NUCLEOTIDE SEQUENCE</scope>
    <source>
        <strain evidence="8">QDHG01</strain>
    </source>
</reference>
<dbReference type="Gene3D" id="3.40.50.300">
    <property type="entry name" value="P-loop containing nucleotide triphosphate hydrolases"/>
    <property type="match status" value="1"/>
</dbReference>
<dbReference type="InterPro" id="IPR011545">
    <property type="entry name" value="DEAD/DEAH_box_helicase_dom"/>
</dbReference>
<dbReference type="GO" id="GO:0005524">
    <property type="term" value="F:ATP binding"/>
    <property type="evidence" value="ECO:0007669"/>
    <property type="project" value="UniProtKB-KW"/>
</dbReference>
<evidence type="ECO:0000256" key="5">
    <source>
        <dbReference type="PROSITE-ProRule" id="PRU00552"/>
    </source>
</evidence>
<dbReference type="OrthoDB" id="10261375at2759"/>
<name>A0A8J8NGA2_HALGN</name>
<gene>
    <name evidence="8" type="ORF">FGO68_gene12549</name>
</gene>
<comment type="caution">
    <text evidence="8">The sequence shown here is derived from an EMBL/GenBank/DDBJ whole genome shotgun (WGS) entry which is preliminary data.</text>
</comment>
<dbReference type="AlphaFoldDB" id="A0A8J8NGA2"/>
<accession>A0A8J8NGA2</accession>
<evidence type="ECO:0000256" key="1">
    <source>
        <dbReference type="ARBA" id="ARBA00022741"/>
    </source>
</evidence>
<dbReference type="Proteomes" id="UP000785679">
    <property type="component" value="Unassembled WGS sequence"/>
</dbReference>
<feature type="domain" description="Helicase ATP-binding" evidence="6">
    <location>
        <begin position="66"/>
        <end position="238"/>
    </location>
</feature>
<dbReference type="InterPro" id="IPR014014">
    <property type="entry name" value="RNA_helicase_DEAD_Q_motif"/>
</dbReference>
<dbReference type="PANTHER" id="PTHR47959:SF8">
    <property type="entry name" value="RNA HELICASE"/>
    <property type="match status" value="1"/>
</dbReference>
<dbReference type="InterPro" id="IPR050079">
    <property type="entry name" value="DEAD_box_RNA_helicase"/>
</dbReference>
<dbReference type="GO" id="GO:0016787">
    <property type="term" value="F:hydrolase activity"/>
    <property type="evidence" value="ECO:0007669"/>
    <property type="project" value="UniProtKB-KW"/>
</dbReference>
<dbReference type="GO" id="GO:0003724">
    <property type="term" value="F:RNA helicase activity"/>
    <property type="evidence" value="ECO:0007669"/>
    <property type="project" value="InterPro"/>
</dbReference>
<dbReference type="Pfam" id="PF00270">
    <property type="entry name" value="DEAD"/>
    <property type="match status" value="1"/>
</dbReference>
<keyword evidence="2" id="KW-0378">Hydrolase</keyword>
<keyword evidence="3" id="KW-0347">Helicase</keyword>
<keyword evidence="4" id="KW-0067">ATP-binding</keyword>
<proteinExistence type="predicted"/>
<keyword evidence="9" id="KW-1185">Reference proteome</keyword>